<dbReference type="InterPro" id="IPR036366">
    <property type="entry name" value="PGBDSf"/>
</dbReference>
<dbReference type="GO" id="GO:0005576">
    <property type="term" value="C:extracellular region"/>
    <property type="evidence" value="ECO:0007669"/>
    <property type="project" value="TreeGrafter"/>
</dbReference>
<dbReference type="GO" id="GO:0016740">
    <property type="term" value="F:transferase activity"/>
    <property type="evidence" value="ECO:0007669"/>
    <property type="project" value="UniProtKB-KW"/>
</dbReference>
<dbReference type="EMBL" id="FUZV01000001">
    <property type="protein sequence ID" value="SKC67257.1"/>
    <property type="molecule type" value="Genomic_DNA"/>
</dbReference>
<dbReference type="GO" id="GO:0008360">
    <property type="term" value="P:regulation of cell shape"/>
    <property type="evidence" value="ECO:0007669"/>
    <property type="project" value="UniProtKB-UniRule"/>
</dbReference>
<protein>
    <submittedName>
        <fullName evidence="10">Lipoprotein-anchoring transpeptidase ErfK/SrfK</fullName>
    </submittedName>
</protein>
<dbReference type="SUPFAM" id="SSF141523">
    <property type="entry name" value="L,D-transpeptidase catalytic domain-like"/>
    <property type="match status" value="1"/>
</dbReference>
<evidence type="ECO:0000256" key="3">
    <source>
        <dbReference type="ARBA" id="ARBA00022679"/>
    </source>
</evidence>
<reference evidence="10 11" key="1">
    <citation type="submission" date="2017-02" db="EMBL/GenBank/DDBJ databases">
        <authorList>
            <person name="Peterson S.W."/>
        </authorList>
    </citation>
    <scope>NUCLEOTIDE SEQUENCE [LARGE SCALE GENOMIC DNA]</scope>
    <source>
        <strain evidence="10 11">P15</strain>
    </source>
</reference>
<keyword evidence="4 7" id="KW-0133">Cell shape</keyword>
<keyword evidence="8" id="KW-0732">Signal</keyword>
<evidence type="ECO:0000256" key="8">
    <source>
        <dbReference type="SAM" id="SignalP"/>
    </source>
</evidence>
<dbReference type="PROSITE" id="PS52029">
    <property type="entry name" value="LD_TPASE"/>
    <property type="match status" value="1"/>
</dbReference>
<comment type="similarity">
    <text evidence="2">Belongs to the YkuD family.</text>
</comment>
<dbReference type="STRING" id="428993.SAMN06296058_2035"/>
<feature type="active site" description="Nucleophile" evidence="7">
    <location>
        <position position="295"/>
    </location>
</feature>
<organism evidence="10 11">
    <name type="scientific">Pseudoxanthomonas indica</name>
    <dbReference type="NCBI Taxonomy" id="428993"/>
    <lineage>
        <taxon>Bacteria</taxon>
        <taxon>Pseudomonadati</taxon>
        <taxon>Pseudomonadota</taxon>
        <taxon>Gammaproteobacteria</taxon>
        <taxon>Lysobacterales</taxon>
        <taxon>Lysobacteraceae</taxon>
        <taxon>Pseudoxanthomonas</taxon>
    </lineage>
</organism>
<dbReference type="Pfam" id="PF01471">
    <property type="entry name" value="PG_binding_1"/>
    <property type="match status" value="1"/>
</dbReference>
<dbReference type="InterPro" id="IPR038063">
    <property type="entry name" value="Transpep_catalytic_dom"/>
</dbReference>
<dbReference type="GO" id="GO:0071972">
    <property type="term" value="F:peptidoglycan L,D-transpeptidase activity"/>
    <property type="evidence" value="ECO:0007669"/>
    <property type="project" value="TreeGrafter"/>
</dbReference>
<feature type="chain" id="PRO_5012075183" evidence="8">
    <location>
        <begin position="25"/>
        <end position="320"/>
    </location>
</feature>
<dbReference type="RefSeq" id="WP_139381487.1">
    <property type="nucleotide sequence ID" value="NZ_BMCL01000002.1"/>
</dbReference>
<dbReference type="Gene3D" id="2.40.440.10">
    <property type="entry name" value="L,D-transpeptidase catalytic domain-like"/>
    <property type="match status" value="1"/>
</dbReference>
<sequence>MSPYRTFPLLLLLTPVLASLPAQADDTALAEVANLPTSTTEVAGLLRAQVLLDRANFSPGEIDGRAGSNQRRALRGFQQTRGLEVTGELDTPTWAALNADGAPAVATYTLTAADVNQRYASLPDDVMEQGKLQALGYESLEEALGERFHASPALLRQLNPGVDFSQVGSTLQVPNVADIAAPAKAAKLVVDKSDSTLTLLDAADKAIAQFPVSSGSEHDPLPIGAWKIRATVVDPTFHYNPKLFWDAEPSHAKTQLAAGPNNPVGTRWIDLSKPHYGLHGTATPASVGKAQSHGCVRLTNWDVERVAAAVDSSVPVLMQE</sequence>
<feature type="active site" description="Proton donor/acceptor" evidence="7">
    <location>
        <position position="279"/>
    </location>
</feature>
<comment type="pathway">
    <text evidence="1 7">Cell wall biogenesis; peptidoglycan biosynthesis.</text>
</comment>
<evidence type="ECO:0000256" key="6">
    <source>
        <dbReference type="ARBA" id="ARBA00023316"/>
    </source>
</evidence>
<evidence type="ECO:0000256" key="7">
    <source>
        <dbReference type="PROSITE-ProRule" id="PRU01373"/>
    </source>
</evidence>
<evidence type="ECO:0000313" key="11">
    <source>
        <dbReference type="Proteomes" id="UP000190341"/>
    </source>
</evidence>
<evidence type="ECO:0000256" key="5">
    <source>
        <dbReference type="ARBA" id="ARBA00022984"/>
    </source>
</evidence>
<dbReference type="GO" id="GO:0071555">
    <property type="term" value="P:cell wall organization"/>
    <property type="evidence" value="ECO:0007669"/>
    <property type="project" value="UniProtKB-UniRule"/>
</dbReference>
<feature type="domain" description="L,D-TPase catalytic" evidence="9">
    <location>
        <begin position="186"/>
        <end position="319"/>
    </location>
</feature>
<dbReference type="CDD" id="cd16913">
    <property type="entry name" value="YkuD_like"/>
    <property type="match status" value="1"/>
</dbReference>
<proteinExistence type="inferred from homology"/>
<dbReference type="UniPathway" id="UPA00219"/>
<dbReference type="InterPro" id="IPR036365">
    <property type="entry name" value="PGBD-like_sf"/>
</dbReference>
<dbReference type="InterPro" id="IPR050979">
    <property type="entry name" value="LD-transpeptidase"/>
</dbReference>
<evidence type="ECO:0000256" key="4">
    <source>
        <dbReference type="ARBA" id="ARBA00022960"/>
    </source>
</evidence>
<dbReference type="Pfam" id="PF03734">
    <property type="entry name" value="YkuD"/>
    <property type="match status" value="1"/>
</dbReference>
<dbReference type="PANTHER" id="PTHR30582">
    <property type="entry name" value="L,D-TRANSPEPTIDASE"/>
    <property type="match status" value="1"/>
</dbReference>
<dbReference type="Gene3D" id="1.10.101.10">
    <property type="entry name" value="PGBD-like superfamily/PGBD"/>
    <property type="match status" value="1"/>
</dbReference>
<dbReference type="PANTHER" id="PTHR30582:SF30">
    <property type="entry name" value="BLR4375 PROTEIN"/>
    <property type="match status" value="1"/>
</dbReference>
<keyword evidence="11" id="KW-1185">Reference proteome</keyword>
<evidence type="ECO:0000259" key="9">
    <source>
        <dbReference type="PROSITE" id="PS52029"/>
    </source>
</evidence>
<evidence type="ECO:0000256" key="1">
    <source>
        <dbReference type="ARBA" id="ARBA00004752"/>
    </source>
</evidence>
<keyword evidence="3" id="KW-0808">Transferase</keyword>
<gene>
    <name evidence="10" type="ORF">SAMN06296058_2035</name>
</gene>
<feature type="signal peptide" evidence="8">
    <location>
        <begin position="1"/>
        <end position="24"/>
    </location>
</feature>
<dbReference type="InterPro" id="IPR005490">
    <property type="entry name" value="LD_TPept_cat_dom"/>
</dbReference>
<dbReference type="OrthoDB" id="9787225at2"/>
<accession>A0A1T5KU75</accession>
<keyword evidence="10" id="KW-0449">Lipoprotein</keyword>
<dbReference type="AlphaFoldDB" id="A0A1T5KU75"/>
<dbReference type="SUPFAM" id="SSF47090">
    <property type="entry name" value="PGBD-like"/>
    <property type="match status" value="1"/>
</dbReference>
<evidence type="ECO:0000256" key="2">
    <source>
        <dbReference type="ARBA" id="ARBA00005992"/>
    </source>
</evidence>
<dbReference type="GO" id="GO:0018104">
    <property type="term" value="P:peptidoglycan-protein cross-linking"/>
    <property type="evidence" value="ECO:0007669"/>
    <property type="project" value="TreeGrafter"/>
</dbReference>
<keyword evidence="5 7" id="KW-0573">Peptidoglycan synthesis</keyword>
<evidence type="ECO:0000313" key="10">
    <source>
        <dbReference type="EMBL" id="SKC67257.1"/>
    </source>
</evidence>
<keyword evidence="6 7" id="KW-0961">Cell wall biogenesis/degradation</keyword>
<dbReference type="InterPro" id="IPR002477">
    <property type="entry name" value="Peptidoglycan-bd-like"/>
</dbReference>
<name>A0A1T5KU75_9GAMM</name>
<dbReference type="Proteomes" id="UP000190341">
    <property type="component" value="Unassembled WGS sequence"/>
</dbReference>